<dbReference type="SUPFAM" id="SSF57667">
    <property type="entry name" value="beta-beta-alpha zinc fingers"/>
    <property type="match status" value="2"/>
</dbReference>
<feature type="region of interest" description="Disordered" evidence="6">
    <location>
        <begin position="382"/>
        <end position="592"/>
    </location>
</feature>
<dbReference type="PROSITE" id="PS50157">
    <property type="entry name" value="ZINC_FINGER_C2H2_2"/>
    <property type="match status" value="3"/>
</dbReference>
<keyword evidence="9" id="KW-1185">Reference proteome</keyword>
<feature type="domain" description="C2H2-type" evidence="7">
    <location>
        <begin position="328"/>
        <end position="358"/>
    </location>
</feature>
<feature type="domain" description="C2H2-type" evidence="7">
    <location>
        <begin position="300"/>
        <end position="327"/>
    </location>
</feature>
<feature type="compositionally biased region" description="Basic and acidic residues" evidence="6">
    <location>
        <begin position="92"/>
        <end position="103"/>
    </location>
</feature>
<dbReference type="Gene3D" id="3.30.160.60">
    <property type="entry name" value="Classic Zinc Finger"/>
    <property type="match status" value="3"/>
</dbReference>
<dbReference type="STRING" id="177199.A0A420Y164"/>
<dbReference type="GO" id="GO:0000977">
    <property type="term" value="F:RNA polymerase II transcription regulatory region sequence-specific DNA binding"/>
    <property type="evidence" value="ECO:0007669"/>
    <property type="project" value="TreeGrafter"/>
</dbReference>
<feature type="region of interest" description="Disordered" evidence="6">
    <location>
        <begin position="75"/>
        <end position="177"/>
    </location>
</feature>
<feature type="region of interest" description="Disordered" evidence="6">
    <location>
        <begin position="1"/>
        <end position="62"/>
    </location>
</feature>
<comment type="caution">
    <text evidence="8">The sequence shown here is derived from an EMBL/GenBank/DDBJ whole genome shotgun (WGS) entry which is preliminary data.</text>
</comment>
<dbReference type="PANTHER" id="PTHR24409:SF295">
    <property type="entry name" value="AZ2-RELATED"/>
    <property type="match status" value="1"/>
</dbReference>
<keyword evidence="1" id="KW-0479">Metal-binding</keyword>
<evidence type="ECO:0000313" key="8">
    <source>
        <dbReference type="EMBL" id="RKU41663.1"/>
    </source>
</evidence>
<gene>
    <name evidence="8" type="ORF">DL546_003585</name>
</gene>
<evidence type="ECO:0000256" key="1">
    <source>
        <dbReference type="ARBA" id="ARBA00022723"/>
    </source>
</evidence>
<keyword evidence="3 5" id="KW-0863">Zinc-finger</keyword>
<dbReference type="Pfam" id="PF00096">
    <property type="entry name" value="zf-C2H2"/>
    <property type="match status" value="2"/>
</dbReference>
<evidence type="ECO:0000313" key="9">
    <source>
        <dbReference type="Proteomes" id="UP000275385"/>
    </source>
</evidence>
<dbReference type="EMBL" id="QVQW01000070">
    <property type="protein sequence ID" value="RKU41663.1"/>
    <property type="molecule type" value="Genomic_DNA"/>
</dbReference>
<organism evidence="8 9">
    <name type="scientific">Coniochaeta pulveracea</name>
    <dbReference type="NCBI Taxonomy" id="177199"/>
    <lineage>
        <taxon>Eukaryota</taxon>
        <taxon>Fungi</taxon>
        <taxon>Dikarya</taxon>
        <taxon>Ascomycota</taxon>
        <taxon>Pezizomycotina</taxon>
        <taxon>Sordariomycetes</taxon>
        <taxon>Sordariomycetidae</taxon>
        <taxon>Coniochaetales</taxon>
        <taxon>Coniochaetaceae</taxon>
        <taxon>Coniochaeta</taxon>
    </lineage>
</organism>
<sequence>MASEKGSITADAPLLPPAAPQTASADAADLVANDPTRVKSLKRARETTPTSPAPAGVSGDLSPSKIARLVNFAQAHNQSPLLPPLTGAAALEDERRRKEEEQRQQQLHPPGSSENPSQKVLSELMSRPNAGMSRAQDDAAMLGAASSVPETAARDVQQQPPASLPNNPGGPTPTGMTVTDNNAQPEIHTVNAGERVVNSPNAMEIDSRNDIRPYAPQPDAQMEDRGTATSLSYPGILPGSGAMPAPAVPARGMSLPMAPSPNPERSPSLKKHKCPYCETEFTRHHNLKSHLLTHSQEKPYHCSECQMRFRRLHDLKRHAKLHTGEKPHICPKCNRKFARADALARHSKGAGGCAGRRPSMGSFGAEGEYEDMGDADESAMSGVLYDGTTEGDMTEEERRRLSLPSMKPPHAPGQAGQPGSAGFDGYRSASARTYPPAGPQPTSSGGLFPPNVDRGSTTTTSSGIPASSVSGHTPSTSVSSMPMSTASSSIFTQNPMTESPKPLEPGIGQPPQAGQDKPQRSSSLAHQIARQEDVQHQPGQPVPPQGTSDAAQSAWLSQYPPADAHKLKGQPHAVLAAGQPGAPGAGPGNGTVADNTNNMFASGEQGLWSYIQQLEDRMKALSDEVAAGKKTEAELLDRVGNCERREVALTAEVAQLRQQLGMPASDNAPARP</sequence>
<dbReference type="AlphaFoldDB" id="A0A420Y164"/>
<evidence type="ECO:0000256" key="5">
    <source>
        <dbReference type="PROSITE-ProRule" id="PRU00042"/>
    </source>
</evidence>
<feature type="compositionally biased region" description="Polar residues" evidence="6">
    <location>
        <begin position="454"/>
        <end position="472"/>
    </location>
</feature>
<feature type="compositionally biased region" description="Polar residues" evidence="6">
    <location>
        <begin position="547"/>
        <end position="556"/>
    </location>
</feature>
<reference evidence="8 9" key="1">
    <citation type="submission" date="2018-08" db="EMBL/GenBank/DDBJ databases">
        <title>Draft genome of the lignicolous fungus Coniochaeta pulveracea.</title>
        <authorList>
            <person name="Borstlap C.J."/>
            <person name="De Witt R.N."/>
            <person name="Botha A."/>
            <person name="Volschenk H."/>
        </authorList>
    </citation>
    <scope>NUCLEOTIDE SEQUENCE [LARGE SCALE GENOMIC DNA]</scope>
    <source>
        <strain evidence="8 9">CAB683</strain>
    </source>
</reference>
<dbReference type="PROSITE" id="PS00028">
    <property type="entry name" value="ZINC_FINGER_C2H2_1"/>
    <property type="match status" value="2"/>
</dbReference>
<evidence type="ECO:0000256" key="2">
    <source>
        <dbReference type="ARBA" id="ARBA00022737"/>
    </source>
</evidence>
<feature type="compositionally biased region" description="Low complexity" evidence="6">
    <location>
        <begin position="473"/>
        <end position="489"/>
    </location>
</feature>
<dbReference type="SMART" id="SM00355">
    <property type="entry name" value="ZnF_C2H2"/>
    <property type="match status" value="3"/>
</dbReference>
<evidence type="ECO:0000256" key="4">
    <source>
        <dbReference type="ARBA" id="ARBA00022833"/>
    </source>
</evidence>
<feature type="domain" description="C2H2-type" evidence="7">
    <location>
        <begin position="272"/>
        <end position="299"/>
    </location>
</feature>
<keyword evidence="2" id="KW-0677">Repeat</keyword>
<dbReference type="OrthoDB" id="8117402at2759"/>
<protein>
    <recommendedName>
        <fullName evidence="7">C2H2-type domain-containing protein</fullName>
    </recommendedName>
</protein>
<evidence type="ECO:0000256" key="6">
    <source>
        <dbReference type="SAM" id="MobiDB-lite"/>
    </source>
</evidence>
<dbReference type="GO" id="GO:0005634">
    <property type="term" value="C:nucleus"/>
    <property type="evidence" value="ECO:0007669"/>
    <property type="project" value="TreeGrafter"/>
</dbReference>
<keyword evidence="4" id="KW-0862">Zinc</keyword>
<dbReference type="GO" id="GO:0008270">
    <property type="term" value="F:zinc ion binding"/>
    <property type="evidence" value="ECO:0007669"/>
    <property type="project" value="UniProtKB-KW"/>
</dbReference>
<dbReference type="FunFam" id="3.30.160.60:FF:000446">
    <property type="entry name" value="Zinc finger protein"/>
    <property type="match status" value="1"/>
</dbReference>
<evidence type="ECO:0000256" key="3">
    <source>
        <dbReference type="ARBA" id="ARBA00022771"/>
    </source>
</evidence>
<dbReference type="FunFam" id="3.30.160.60:FF:000303">
    <property type="entry name" value="Zinc finger protein 41"/>
    <property type="match status" value="1"/>
</dbReference>
<dbReference type="GO" id="GO:0000981">
    <property type="term" value="F:DNA-binding transcription factor activity, RNA polymerase II-specific"/>
    <property type="evidence" value="ECO:0007669"/>
    <property type="project" value="TreeGrafter"/>
</dbReference>
<dbReference type="PANTHER" id="PTHR24409">
    <property type="entry name" value="ZINC FINGER PROTEIN 142"/>
    <property type="match status" value="1"/>
</dbReference>
<feature type="compositionally biased region" description="Low complexity" evidence="6">
    <location>
        <begin position="165"/>
        <end position="175"/>
    </location>
</feature>
<evidence type="ECO:0000259" key="7">
    <source>
        <dbReference type="PROSITE" id="PS50157"/>
    </source>
</evidence>
<name>A0A420Y164_9PEZI</name>
<dbReference type="InterPro" id="IPR036236">
    <property type="entry name" value="Znf_C2H2_sf"/>
</dbReference>
<accession>A0A420Y164</accession>
<feature type="compositionally biased region" description="Low complexity" evidence="6">
    <location>
        <begin position="412"/>
        <end position="421"/>
    </location>
</feature>
<proteinExistence type="predicted"/>
<dbReference type="InterPro" id="IPR013087">
    <property type="entry name" value="Znf_C2H2_type"/>
</dbReference>
<dbReference type="Proteomes" id="UP000275385">
    <property type="component" value="Unassembled WGS sequence"/>
</dbReference>